<accession>D7MKC6</accession>
<keyword evidence="2" id="KW-1185">Reference proteome</keyword>
<evidence type="ECO:0000313" key="2">
    <source>
        <dbReference type="Proteomes" id="UP000008694"/>
    </source>
</evidence>
<reference evidence="2" key="1">
    <citation type="journal article" date="2011" name="Nat. Genet.">
        <title>The Arabidopsis lyrata genome sequence and the basis of rapid genome size change.</title>
        <authorList>
            <person name="Hu T.T."/>
            <person name="Pattyn P."/>
            <person name="Bakker E.G."/>
            <person name="Cao J."/>
            <person name="Cheng J.-F."/>
            <person name="Clark R.M."/>
            <person name="Fahlgren N."/>
            <person name="Fawcett J.A."/>
            <person name="Grimwood J."/>
            <person name="Gundlach H."/>
            <person name="Haberer G."/>
            <person name="Hollister J.D."/>
            <person name="Ossowski S."/>
            <person name="Ottilar R.P."/>
            <person name="Salamov A.A."/>
            <person name="Schneeberger K."/>
            <person name="Spannagl M."/>
            <person name="Wang X."/>
            <person name="Yang L."/>
            <person name="Nasrallah M.E."/>
            <person name="Bergelson J."/>
            <person name="Carrington J.C."/>
            <person name="Gaut B.S."/>
            <person name="Schmutz J."/>
            <person name="Mayer K.F.X."/>
            <person name="Van de Peer Y."/>
            <person name="Grigoriev I.V."/>
            <person name="Nordborg M."/>
            <person name="Weigel D."/>
            <person name="Guo Y.-L."/>
        </authorList>
    </citation>
    <scope>NUCLEOTIDE SEQUENCE [LARGE SCALE GENOMIC DNA]</scope>
    <source>
        <strain evidence="2">cv. MN47</strain>
    </source>
</reference>
<gene>
    <name evidence="1" type="ORF">ARALYDRAFT_684151</name>
</gene>
<dbReference type="EMBL" id="GL348720">
    <property type="protein sequence ID" value="EFH40102.1"/>
    <property type="molecule type" value="Genomic_DNA"/>
</dbReference>
<evidence type="ECO:0000313" key="1">
    <source>
        <dbReference type="EMBL" id="EFH40102.1"/>
    </source>
</evidence>
<proteinExistence type="predicted"/>
<name>D7MKC6_ARALL</name>
<dbReference type="AlphaFoldDB" id="D7MKC6"/>
<dbReference type="Proteomes" id="UP000008694">
    <property type="component" value="Unassembled WGS sequence"/>
</dbReference>
<sequence>MKRGRGDHRRIHRHVYSNNFDYLLDVPKDGAKNARNYRMEKLRARRITFRNRLSGLVLPICEDDYVHFLATDSDFDNGDRENQTDDDDAMDDDLVEHLDNADECILEQEGFGSIPIVNVKPGLTENDYHRIGELLPGPSKSPAFSQLYIHDTVNEVSNRMGVMG</sequence>
<dbReference type="Gramene" id="Al_scaffold_0008_971">
    <property type="protein sequence ID" value="Al_scaffold_0008_971"/>
    <property type="gene ID" value="Al_scaffold_0008_971"/>
</dbReference>
<organism evidence="2">
    <name type="scientific">Arabidopsis lyrata subsp. lyrata</name>
    <name type="common">Lyre-leaved rock-cress</name>
    <dbReference type="NCBI Taxonomy" id="81972"/>
    <lineage>
        <taxon>Eukaryota</taxon>
        <taxon>Viridiplantae</taxon>
        <taxon>Streptophyta</taxon>
        <taxon>Embryophyta</taxon>
        <taxon>Tracheophyta</taxon>
        <taxon>Spermatophyta</taxon>
        <taxon>Magnoliopsida</taxon>
        <taxon>eudicotyledons</taxon>
        <taxon>Gunneridae</taxon>
        <taxon>Pentapetalae</taxon>
        <taxon>rosids</taxon>
        <taxon>malvids</taxon>
        <taxon>Brassicales</taxon>
        <taxon>Brassicaceae</taxon>
        <taxon>Camelineae</taxon>
        <taxon>Arabidopsis</taxon>
    </lineage>
</organism>
<protein>
    <submittedName>
        <fullName evidence="1">Predicted protein</fullName>
    </submittedName>
</protein>
<dbReference type="HOGENOM" id="CLU_1621271_0_0_1"/>